<reference evidence="1" key="1">
    <citation type="journal article" date="2015" name="Nature">
        <title>Complex archaea that bridge the gap between prokaryotes and eukaryotes.</title>
        <authorList>
            <person name="Spang A."/>
            <person name="Saw J.H."/>
            <person name="Jorgensen S.L."/>
            <person name="Zaremba-Niedzwiedzka K."/>
            <person name="Martijn J."/>
            <person name="Lind A.E."/>
            <person name="van Eijk R."/>
            <person name="Schleper C."/>
            <person name="Guy L."/>
            <person name="Ettema T.J."/>
        </authorList>
    </citation>
    <scope>NUCLEOTIDE SEQUENCE</scope>
</reference>
<dbReference type="AlphaFoldDB" id="A0A0F9D4U6"/>
<organism evidence="1">
    <name type="scientific">marine sediment metagenome</name>
    <dbReference type="NCBI Taxonomy" id="412755"/>
    <lineage>
        <taxon>unclassified sequences</taxon>
        <taxon>metagenomes</taxon>
        <taxon>ecological metagenomes</taxon>
    </lineage>
</organism>
<gene>
    <name evidence="1" type="ORF">LCGC14_2531910</name>
</gene>
<evidence type="ECO:0000313" key="1">
    <source>
        <dbReference type="EMBL" id="KKL12826.1"/>
    </source>
</evidence>
<name>A0A0F9D4U6_9ZZZZ</name>
<protein>
    <submittedName>
        <fullName evidence="1">Uncharacterized protein</fullName>
    </submittedName>
</protein>
<accession>A0A0F9D4U6</accession>
<sequence>MFSKASGHIRCRYMQFPPNRTEAMSHEQTYAGARISLLDRETQTIEEMMLYPITVVHLLGPDAEPARSFRVDDNGAWAEIVQ</sequence>
<comment type="caution">
    <text evidence="1">The sequence shown here is derived from an EMBL/GenBank/DDBJ whole genome shotgun (WGS) entry which is preliminary data.</text>
</comment>
<proteinExistence type="predicted"/>
<dbReference type="EMBL" id="LAZR01041108">
    <property type="protein sequence ID" value="KKL12826.1"/>
    <property type="molecule type" value="Genomic_DNA"/>
</dbReference>